<evidence type="ECO:0000313" key="3">
    <source>
        <dbReference type="EMBL" id="RKQ91441.1"/>
    </source>
</evidence>
<evidence type="ECO:0000256" key="2">
    <source>
        <dbReference type="SAM" id="SignalP"/>
    </source>
</evidence>
<protein>
    <submittedName>
        <fullName evidence="3">Uncharacterized protein</fullName>
    </submittedName>
</protein>
<dbReference type="Proteomes" id="UP000278962">
    <property type="component" value="Unassembled WGS sequence"/>
</dbReference>
<dbReference type="RefSeq" id="WP_147447659.1">
    <property type="nucleotide sequence ID" value="NZ_RBIL01000001.1"/>
</dbReference>
<dbReference type="AlphaFoldDB" id="A0A660LFE9"/>
<evidence type="ECO:0000313" key="4">
    <source>
        <dbReference type="Proteomes" id="UP000278962"/>
    </source>
</evidence>
<feature type="signal peptide" evidence="2">
    <location>
        <begin position="1"/>
        <end position="19"/>
    </location>
</feature>
<keyword evidence="2" id="KW-0732">Signal</keyword>
<comment type="caution">
    <text evidence="3">The sequence shown here is derived from an EMBL/GenBank/DDBJ whole genome shotgun (WGS) entry which is preliminary data.</text>
</comment>
<organism evidence="3 4">
    <name type="scientific">Solirubrobacter pauli</name>
    <dbReference type="NCBI Taxonomy" id="166793"/>
    <lineage>
        <taxon>Bacteria</taxon>
        <taxon>Bacillati</taxon>
        <taxon>Actinomycetota</taxon>
        <taxon>Thermoleophilia</taxon>
        <taxon>Solirubrobacterales</taxon>
        <taxon>Solirubrobacteraceae</taxon>
        <taxon>Solirubrobacter</taxon>
    </lineage>
</organism>
<evidence type="ECO:0000256" key="1">
    <source>
        <dbReference type="SAM" id="MobiDB-lite"/>
    </source>
</evidence>
<keyword evidence="4" id="KW-1185">Reference proteome</keyword>
<dbReference type="EMBL" id="RBIL01000001">
    <property type="protein sequence ID" value="RKQ91441.1"/>
    <property type="molecule type" value="Genomic_DNA"/>
</dbReference>
<feature type="region of interest" description="Disordered" evidence="1">
    <location>
        <begin position="53"/>
        <end position="85"/>
    </location>
</feature>
<gene>
    <name evidence="3" type="ORF">C8N24_1263</name>
</gene>
<proteinExistence type="predicted"/>
<dbReference type="OrthoDB" id="7949713at2"/>
<feature type="compositionally biased region" description="Basic and acidic residues" evidence="1">
    <location>
        <begin position="53"/>
        <end position="63"/>
    </location>
</feature>
<dbReference type="PROSITE" id="PS51257">
    <property type="entry name" value="PROKAR_LIPOPROTEIN"/>
    <property type="match status" value="1"/>
</dbReference>
<reference evidence="3 4" key="1">
    <citation type="submission" date="2018-10" db="EMBL/GenBank/DDBJ databases">
        <title>Genomic Encyclopedia of Archaeal and Bacterial Type Strains, Phase II (KMG-II): from individual species to whole genera.</title>
        <authorList>
            <person name="Goeker M."/>
        </authorList>
    </citation>
    <scope>NUCLEOTIDE SEQUENCE [LARGE SCALE GENOMIC DNA]</scope>
    <source>
        <strain evidence="3 4">DSM 14954</strain>
    </source>
</reference>
<sequence length="177" mass="18658">MTSRLLLAALAATASFVVACGGDEKPTSQSPAGGADKNQQALLDYARCMRENGIDMPDPKFEGGRVTMRAGGGPGSGTTPEQMRKAQQACAKYQEAIKPPELDDEERAEMKQAALANARCMREHGVPDFPDPTFDSSGGAQIRITKELDPENPSFQKAMKACAKTMPGALAAGGTKP</sequence>
<accession>A0A660LFE9</accession>
<feature type="chain" id="PRO_5038971277" evidence="2">
    <location>
        <begin position="20"/>
        <end position="177"/>
    </location>
</feature>
<name>A0A660LFE9_9ACTN</name>